<evidence type="ECO:0008006" key="4">
    <source>
        <dbReference type="Google" id="ProtNLM"/>
    </source>
</evidence>
<keyword evidence="1" id="KW-0812">Transmembrane</keyword>
<feature type="transmembrane region" description="Helical" evidence="1">
    <location>
        <begin position="6"/>
        <end position="25"/>
    </location>
</feature>
<proteinExistence type="predicted"/>
<evidence type="ECO:0000313" key="3">
    <source>
        <dbReference type="Proteomes" id="UP001166293"/>
    </source>
</evidence>
<evidence type="ECO:0000256" key="1">
    <source>
        <dbReference type="SAM" id="Phobius"/>
    </source>
</evidence>
<sequence length="88" mass="10201">MLALARLLVIGFVVLTVIYVSLSLYSRAVRRAKLESRWHDEGREGEMEEFVREGLKDYDQSLRRKLILGVYIVPTGLILLILYLTNFT</sequence>
<comment type="caution">
    <text evidence="2">The sequence shown here is derived from an EMBL/GenBank/DDBJ whole genome shotgun (WGS) entry which is preliminary data.</text>
</comment>
<gene>
    <name evidence="2" type="ORF">KUH32_07305</name>
</gene>
<accession>A0ABS6N6C6</accession>
<name>A0ABS6N6C6_9RHOB</name>
<dbReference type="Proteomes" id="UP001166293">
    <property type="component" value="Unassembled WGS sequence"/>
</dbReference>
<protein>
    <recommendedName>
        <fullName evidence="4">Cation/multidrug efflux pump</fullName>
    </recommendedName>
</protein>
<reference evidence="2" key="1">
    <citation type="submission" date="2021-06" db="EMBL/GenBank/DDBJ databases">
        <title>Thalassococcus sp. CAU 1522 isolated from sea sand, Republic of Korea.</title>
        <authorList>
            <person name="Kim W."/>
        </authorList>
    </citation>
    <scope>NUCLEOTIDE SEQUENCE</scope>
    <source>
        <strain evidence="2">CAU 1522</strain>
    </source>
</reference>
<keyword evidence="3" id="KW-1185">Reference proteome</keyword>
<dbReference type="EMBL" id="JAHRWL010000001">
    <property type="protein sequence ID" value="MBV2359575.1"/>
    <property type="molecule type" value="Genomic_DNA"/>
</dbReference>
<keyword evidence="1" id="KW-0472">Membrane</keyword>
<dbReference type="RefSeq" id="WP_217778353.1">
    <property type="nucleotide sequence ID" value="NZ_JAHRWL010000001.1"/>
</dbReference>
<evidence type="ECO:0000313" key="2">
    <source>
        <dbReference type="EMBL" id="MBV2359575.1"/>
    </source>
</evidence>
<keyword evidence="1" id="KW-1133">Transmembrane helix</keyword>
<feature type="transmembrane region" description="Helical" evidence="1">
    <location>
        <begin position="66"/>
        <end position="85"/>
    </location>
</feature>
<organism evidence="2 3">
    <name type="scientific">Thalassococcus arenae</name>
    <dbReference type="NCBI Taxonomy" id="2851652"/>
    <lineage>
        <taxon>Bacteria</taxon>
        <taxon>Pseudomonadati</taxon>
        <taxon>Pseudomonadota</taxon>
        <taxon>Alphaproteobacteria</taxon>
        <taxon>Rhodobacterales</taxon>
        <taxon>Roseobacteraceae</taxon>
        <taxon>Thalassococcus</taxon>
    </lineage>
</organism>